<organism evidence="9 10">
    <name type="scientific">Vibrio sagamiensis NBRC 104589</name>
    <dbReference type="NCBI Taxonomy" id="1219064"/>
    <lineage>
        <taxon>Bacteria</taxon>
        <taxon>Pseudomonadati</taxon>
        <taxon>Pseudomonadota</taxon>
        <taxon>Gammaproteobacteria</taxon>
        <taxon>Vibrionales</taxon>
        <taxon>Vibrionaceae</taxon>
        <taxon>Vibrio</taxon>
    </lineage>
</organism>
<feature type="domain" description="Protein glycosylation ligase" evidence="8">
    <location>
        <begin position="186"/>
        <end position="211"/>
    </location>
</feature>
<keyword evidence="4 5" id="KW-0472">Membrane</keyword>
<feature type="transmembrane region" description="Helical" evidence="5">
    <location>
        <begin position="248"/>
        <end position="264"/>
    </location>
</feature>
<sequence length="607" mass="69495">MVGLFSFNSAKFMAILHVNGTKLSQNKVQVPLNRKFLLALAMLFLVAMHFFMLNPGGAGLALPFNATTWISFSIVLGIGIYQLATNRVLRYSKLTLGLFISCIIMTLPILYPNANPAVVANRLITLWCGMLFFIVLQQFKFNNKYRQRLLWFIVLAVIIEVVWGLVQYLYLQPDNLFGYDTVINRPYGIFQQPNVMASFLATGLVIASYLLARQPQRHKYSRKLTATAILYAVPVLTLPLIVALASRTGWLASTIAVIMIIPYMQRFSNHSRFIRWIISIAMGLALSLVIMKLAFPDGGSLAFEKVHMESPRVYTFPQTLDMVIEKPFTGYGYGQFESEYILYTARQHALNETYPAGLPSMDHPHNELLYWAAEGGILPILGILLAASCVIYRIYQAKRGTRLALLALFIPIVIHSQLEYPFYHSLVHWLIFIILLYWVDQRSSQYRQAPFSRITKSLLRVCSLVLPLTLTFYMLSALHTNYVLTKFETTQPTDPDILNQVTNPVVWKDRFDWDVYSSLLNVGLQEQEPRFIQPYIDWSLNMIKDKPRPMLYNNLILAYQGLGETSTAEQIRTEASFLFPQINFSDTQYQPPSQRASDFFQEVIKEE</sequence>
<gene>
    <name evidence="9" type="ORF">VSA01S_20430</name>
</gene>
<keyword evidence="3 5" id="KW-1133">Transmembrane helix</keyword>
<dbReference type="InterPro" id="IPR051533">
    <property type="entry name" value="WaaL-like"/>
</dbReference>
<evidence type="ECO:0000256" key="2">
    <source>
        <dbReference type="ARBA" id="ARBA00022692"/>
    </source>
</evidence>
<keyword evidence="9" id="KW-0436">Ligase</keyword>
<dbReference type="InterPro" id="IPR021797">
    <property type="entry name" value="Wzy_C_2"/>
</dbReference>
<dbReference type="EMBL" id="BJXJ01000018">
    <property type="protein sequence ID" value="GEM75931.1"/>
    <property type="molecule type" value="Genomic_DNA"/>
</dbReference>
<evidence type="ECO:0000259" key="7">
    <source>
        <dbReference type="Pfam" id="PF11846"/>
    </source>
</evidence>
<dbReference type="InterPro" id="IPR031726">
    <property type="entry name" value="PglL_A"/>
</dbReference>
<accession>A0A511QF60</accession>
<feature type="transmembrane region" description="Helical" evidence="5">
    <location>
        <begin position="422"/>
        <end position="439"/>
    </location>
</feature>
<dbReference type="PANTHER" id="PTHR37422:SF21">
    <property type="entry name" value="EXOQ-LIKE PROTEIN"/>
    <property type="match status" value="1"/>
</dbReference>
<dbReference type="PANTHER" id="PTHR37422">
    <property type="entry name" value="TEICHURONIC ACID BIOSYNTHESIS PROTEIN TUAE"/>
    <property type="match status" value="1"/>
</dbReference>
<evidence type="ECO:0000259" key="6">
    <source>
        <dbReference type="Pfam" id="PF04932"/>
    </source>
</evidence>
<comment type="subcellular location">
    <subcellularLocation>
        <location evidence="1">Membrane</location>
        <topology evidence="1">Multi-pass membrane protein</topology>
    </subcellularLocation>
</comment>
<feature type="transmembrane region" description="Helical" evidence="5">
    <location>
        <begin position="117"/>
        <end position="137"/>
    </location>
</feature>
<keyword evidence="10" id="KW-1185">Reference proteome</keyword>
<protein>
    <submittedName>
        <fullName evidence="9">Ligase</fullName>
    </submittedName>
</protein>
<dbReference type="InterPro" id="IPR007016">
    <property type="entry name" value="O-antigen_ligase-rel_domated"/>
</dbReference>
<feature type="transmembrane region" description="Helical" evidence="5">
    <location>
        <begin position="276"/>
        <end position="295"/>
    </location>
</feature>
<dbReference type="GO" id="GO:0016874">
    <property type="term" value="F:ligase activity"/>
    <property type="evidence" value="ECO:0007669"/>
    <property type="project" value="UniProtKB-KW"/>
</dbReference>
<evidence type="ECO:0000256" key="4">
    <source>
        <dbReference type="ARBA" id="ARBA00023136"/>
    </source>
</evidence>
<feature type="transmembrane region" description="Helical" evidence="5">
    <location>
        <begin position="224"/>
        <end position="242"/>
    </location>
</feature>
<evidence type="ECO:0000313" key="9">
    <source>
        <dbReference type="EMBL" id="GEM75931.1"/>
    </source>
</evidence>
<feature type="transmembrane region" description="Helical" evidence="5">
    <location>
        <begin position="459"/>
        <end position="478"/>
    </location>
</feature>
<dbReference type="AlphaFoldDB" id="A0A511QF60"/>
<feature type="transmembrane region" description="Helical" evidence="5">
    <location>
        <begin position="399"/>
        <end position="416"/>
    </location>
</feature>
<feature type="transmembrane region" description="Helical" evidence="5">
    <location>
        <begin position="66"/>
        <end position="84"/>
    </location>
</feature>
<feature type="transmembrane region" description="Helical" evidence="5">
    <location>
        <begin position="149"/>
        <end position="170"/>
    </location>
</feature>
<feature type="transmembrane region" description="Helical" evidence="5">
    <location>
        <begin position="91"/>
        <end position="111"/>
    </location>
</feature>
<feature type="domain" description="Virulence factor membrane-bound polymerase C-terminal" evidence="7">
    <location>
        <begin position="404"/>
        <end position="590"/>
    </location>
</feature>
<feature type="transmembrane region" description="Helical" evidence="5">
    <location>
        <begin position="36"/>
        <end position="54"/>
    </location>
</feature>
<dbReference type="Proteomes" id="UP000321922">
    <property type="component" value="Unassembled WGS sequence"/>
</dbReference>
<evidence type="ECO:0000256" key="5">
    <source>
        <dbReference type="SAM" id="Phobius"/>
    </source>
</evidence>
<name>A0A511QF60_9VIBR</name>
<evidence type="ECO:0000259" key="8">
    <source>
        <dbReference type="Pfam" id="PF15864"/>
    </source>
</evidence>
<dbReference type="GO" id="GO:0016020">
    <property type="term" value="C:membrane"/>
    <property type="evidence" value="ECO:0007669"/>
    <property type="project" value="UniProtKB-SubCell"/>
</dbReference>
<reference evidence="9 10" key="1">
    <citation type="submission" date="2019-07" db="EMBL/GenBank/DDBJ databases">
        <title>Whole genome shotgun sequence of Vibrio sagamiensis NBRC 104589.</title>
        <authorList>
            <person name="Hosoyama A."/>
            <person name="Uohara A."/>
            <person name="Ohji S."/>
            <person name="Ichikawa N."/>
        </authorList>
    </citation>
    <scope>NUCLEOTIDE SEQUENCE [LARGE SCALE GENOMIC DNA]</scope>
    <source>
        <strain evidence="9 10">NBRC 104589</strain>
    </source>
</reference>
<evidence type="ECO:0000256" key="1">
    <source>
        <dbReference type="ARBA" id="ARBA00004141"/>
    </source>
</evidence>
<feature type="domain" description="O-antigen ligase-related" evidence="6">
    <location>
        <begin position="235"/>
        <end position="380"/>
    </location>
</feature>
<feature type="transmembrane region" description="Helical" evidence="5">
    <location>
        <begin position="190"/>
        <end position="212"/>
    </location>
</feature>
<evidence type="ECO:0000313" key="10">
    <source>
        <dbReference type="Proteomes" id="UP000321922"/>
    </source>
</evidence>
<evidence type="ECO:0000256" key="3">
    <source>
        <dbReference type="ARBA" id="ARBA00022989"/>
    </source>
</evidence>
<proteinExistence type="predicted"/>
<dbReference type="Pfam" id="PF04932">
    <property type="entry name" value="Wzy_C"/>
    <property type="match status" value="1"/>
</dbReference>
<keyword evidence="2 5" id="KW-0812">Transmembrane</keyword>
<dbReference type="Pfam" id="PF11846">
    <property type="entry name" value="Wzy_C_2"/>
    <property type="match status" value="1"/>
</dbReference>
<comment type="caution">
    <text evidence="9">The sequence shown here is derived from an EMBL/GenBank/DDBJ whole genome shotgun (WGS) entry which is preliminary data.</text>
</comment>
<feature type="transmembrane region" description="Helical" evidence="5">
    <location>
        <begin position="368"/>
        <end position="392"/>
    </location>
</feature>
<dbReference type="Pfam" id="PF15864">
    <property type="entry name" value="PglL_A"/>
    <property type="match status" value="1"/>
</dbReference>